<keyword evidence="3" id="KW-1185">Reference proteome</keyword>
<protein>
    <submittedName>
        <fullName evidence="2">Uncharacterized protein</fullName>
    </submittedName>
</protein>
<gene>
    <name evidence="2" type="ORF">FHX53_000450</name>
</gene>
<dbReference type="Proteomes" id="UP000585905">
    <property type="component" value="Unassembled WGS sequence"/>
</dbReference>
<evidence type="ECO:0000256" key="1">
    <source>
        <dbReference type="SAM" id="MobiDB-lite"/>
    </source>
</evidence>
<feature type="compositionally biased region" description="Pro residues" evidence="1">
    <location>
        <begin position="133"/>
        <end position="142"/>
    </location>
</feature>
<feature type="compositionally biased region" description="Basic and acidic residues" evidence="1">
    <location>
        <begin position="119"/>
        <end position="131"/>
    </location>
</feature>
<feature type="compositionally biased region" description="Basic and acidic residues" evidence="1">
    <location>
        <begin position="36"/>
        <end position="47"/>
    </location>
</feature>
<name>A0A839E6E7_9MICO</name>
<dbReference type="EMBL" id="JACGWX010000001">
    <property type="protein sequence ID" value="MBA8846886.1"/>
    <property type="molecule type" value="Genomic_DNA"/>
</dbReference>
<accession>A0A839E6E7</accession>
<feature type="region of interest" description="Disordered" evidence="1">
    <location>
        <begin position="1"/>
        <end position="142"/>
    </location>
</feature>
<dbReference type="AlphaFoldDB" id="A0A839E6E7"/>
<dbReference type="RefSeq" id="WP_182489726.1">
    <property type="nucleotide sequence ID" value="NZ_BAAAOV010000017.1"/>
</dbReference>
<evidence type="ECO:0000313" key="2">
    <source>
        <dbReference type="EMBL" id="MBA8846886.1"/>
    </source>
</evidence>
<feature type="compositionally biased region" description="Basic and acidic residues" evidence="1">
    <location>
        <begin position="1"/>
        <end position="24"/>
    </location>
</feature>
<sequence>MDAQNDDHDGDDPVAHDIESRNPDSGDIVAGEQVLDEGHIAPDQDAERAEDEQQFTETNDPEVTRFDVGAGGVVQSREDTDLAVDREAASVPTNTPDGGLGSGDGGPIEGAPEGEPESTEERRDGADERTDPAAPPAQEPPG</sequence>
<organism evidence="2 3">
    <name type="scientific">Microcella alkalica</name>
    <dbReference type="NCBI Taxonomy" id="355930"/>
    <lineage>
        <taxon>Bacteria</taxon>
        <taxon>Bacillati</taxon>
        <taxon>Actinomycetota</taxon>
        <taxon>Actinomycetes</taxon>
        <taxon>Micrococcales</taxon>
        <taxon>Microbacteriaceae</taxon>
        <taxon>Microcella</taxon>
    </lineage>
</organism>
<proteinExistence type="predicted"/>
<comment type="caution">
    <text evidence="2">The sequence shown here is derived from an EMBL/GenBank/DDBJ whole genome shotgun (WGS) entry which is preliminary data.</text>
</comment>
<feature type="compositionally biased region" description="Gly residues" evidence="1">
    <location>
        <begin position="98"/>
        <end position="108"/>
    </location>
</feature>
<reference evidence="2 3" key="1">
    <citation type="submission" date="2020-07" db="EMBL/GenBank/DDBJ databases">
        <title>Sequencing the genomes of 1000 actinobacteria strains.</title>
        <authorList>
            <person name="Klenk H.-P."/>
        </authorList>
    </citation>
    <scope>NUCLEOTIDE SEQUENCE [LARGE SCALE GENOMIC DNA]</scope>
    <source>
        <strain evidence="2 3">DSM 19663</strain>
    </source>
</reference>
<evidence type="ECO:0000313" key="3">
    <source>
        <dbReference type="Proteomes" id="UP000585905"/>
    </source>
</evidence>
<feature type="compositionally biased region" description="Basic and acidic residues" evidence="1">
    <location>
        <begin position="76"/>
        <end position="88"/>
    </location>
</feature>